<feature type="modified residue" description="4-aspartylphosphate" evidence="4">
    <location>
        <position position="56"/>
    </location>
</feature>
<dbReference type="PANTHER" id="PTHR44591">
    <property type="entry name" value="STRESS RESPONSE REGULATOR PROTEIN 1"/>
    <property type="match status" value="1"/>
</dbReference>
<protein>
    <recommendedName>
        <fullName evidence="1">Stage 0 sporulation protein A homolog</fullName>
    </recommendedName>
</protein>
<evidence type="ECO:0000313" key="6">
    <source>
        <dbReference type="EMBL" id="KNY26290.1"/>
    </source>
</evidence>
<comment type="function">
    <text evidence="3">May play the central regulatory role in sporulation. It may be an element of the effector pathway responsible for the activation of sporulation genes in response to nutritional stress. Spo0A may act in concert with spo0H (a sigma factor) to control the expression of some genes that are critical to the sporulation process.</text>
</comment>
<dbReference type="InterPro" id="IPR011006">
    <property type="entry name" value="CheY-like_superfamily"/>
</dbReference>
<comment type="caution">
    <text evidence="6">The sequence shown here is derived from an EMBL/GenBank/DDBJ whole genome shotgun (WGS) entry which is preliminary data.</text>
</comment>
<dbReference type="AlphaFoldDB" id="A0A0L6JKK8"/>
<dbReference type="SMART" id="SM00448">
    <property type="entry name" value="REC"/>
    <property type="match status" value="1"/>
</dbReference>
<organism evidence="6 7">
    <name type="scientific">Pseudobacteroides cellulosolvens ATCC 35603 = DSM 2933</name>
    <dbReference type="NCBI Taxonomy" id="398512"/>
    <lineage>
        <taxon>Bacteria</taxon>
        <taxon>Bacillati</taxon>
        <taxon>Bacillota</taxon>
        <taxon>Clostridia</taxon>
        <taxon>Eubacteriales</taxon>
        <taxon>Oscillospiraceae</taxon>
        <taxon>Pseudobacteroides</taxon>
    </lineage>
</organism>
<dbReference type="SUPFAM" id="SSF52172">
    <property type="entry name" value="CheY-like"/>
    <property type="match status" value="1"/>
</dbReference>
<evidence type="ECO:0000256" key="1">
    <source>
        <dbReference type="ARBA" id="ARBA00018672"/>
    </source>
</evidence>
<reference evidence="7" key="1">
    <citation type="submission" date="2015-07" db="EMBL/GenBank/DDBJ databases">
        <title>Near-Complete Genome Sequence of the Cellulolytic Bacterium Bacteroides (Pseudobacteroides) cellulosolvens ATCC 35603.</title>
        <authorList>
            <person name="Dassa B."/>
            <person name="Utturkar S.M."/>
            <person name="Klingeman D.M."/>
            <person name="Hurt R.A."/>
            <person name="Keller M."/>
            <person name="Xu J."/>
            <person name="Reddy Y.H.K."/>
            <person name="Borovok I."/>
            <person name="Grinberg I.R."/>
            <person name="Lamed R."/>
            <person name="Zhivin O."/>
            <person name="Bayer E.A."/>
            <person name="Brown S.D."/>
        </authorList>
    </citation>
    <scope>NUCLEOTIDE SEQUENCE [LARGE SCALE GENOMIC DNA]</scope>
    <source>
        <strain evidence="7">DSM 2933</strain>
    </source>
</reference>
<evidence type="ECO:0000256" key="2">
    <source>
        <dbReference type="ARBA" id="ARBA00022553"/>
    </source>
</evidence>
<dbReference type="Gene3D" id="3.40.50.2300">
    <property type="match status" value="1"/>
</dbReference>
<accession>A0A0L6JKK8</accession>
<evidence type="ECO:0000313" key="7">
    <source>
        <dbReference type="Proteomes" id="UP000036923"/>
    </source>
</evidence>
<dbReference type="STRING" id="398512.Bccel_1552"/>
<feature type="domain" description="Response regulatory" evidence="5">
    <location>
        <begin position="7"/>
        <end position="121"/>
    </location>
</feature>
<dbReference type="InterPro" id="IPR050595">
    <property type="entry name" value="Bact_response_regulator"/>
</dbReference>
<dbReference type="Pfam" id="PF00072">
    <property type="entry name" value="Response_reg"/>
    <property type="match status" value="1"/>
</dbReference>
<name>A0A0L6JKK8_9FIRM</name>
<dbReference type="EMBL" id="LGTC01000001">
    <property type="protein sequence ID" value="KNY26290.1"/>
    <property type="molecule type" value="Genomic_DNA"/>
</dbReference>
<dbReference type="RefSeq" id="WP_036942355.1">
    <property type="nucleotide sequence ID" value="NZ_JQKC01000018.1"/>
</dbReference>
<evidence type="ECO:0000256" key="4">
    <source>
        <dbReference type="PROSITE-ProRule" id="PRU00169"/>
    </source>
</evidence>
<evidence type="ECO:0000256" key="3">
    <source>
        <dbReference type="ARBA" id="ARBA00024867"/>
    </source>
</evidence>
<evidence type="ECO:0000259" key="5">
    <source>
        <dbReference type="PROSITE" id="PS50110"/>
    </source>
</evidence>
<keyword evidence="2 4" id="KW-0597">Phosphoprotein</keyword>
<sequence>MNKQNYKILIVDDESDILESLKKNLVLEGYRVETTEDSQEALERIKNDKFHIVLTDIVMPKMDGIELLREIKSYDALAQVIMMTGYSTMDKTIKSLESGANDYILKPFKSVEYVISIINLSIDKLERWRESIRGIVKDV</sequence>
<dbReference type="Proteomes" id="UP000036923">
    <property type="component" value="Unassembled WGS sequence"/>
</dbReference>
<dbReference type="PROSITE" id="PS50110">
    <property type="entry name" value="RESPONSE_REGULATORY"/>
    <property type="match status" value="1"/>
</dbReference>
<proteinExistence type="predicted"/>
<dbReference type="OrthoDB" id="342399at2"/>
<gene>
    <name evidence="6" type="ORF">Bccel_1552</name>
</gene>
<dbReference type="GO" id="GO:0000160">
    <property type="term" value="P:phosphorelay signal transduction system"/>
    <property type="evidence" value="ECO:0007669"/>
    <property type="project" value="InterPro"/>
</dbReference>
<dbReference type="eggNOG" id="COG2204">
    <property type="taxonomic scope" value="Bacteria"/>
</dbReference>
<dbReference type="InterPro" id="IPR001789">
    <property type="entry name" value="Sig_transdc_resp-reg_receiver"/>
</dbReference>
<keyword evidence="7" id="KW-1185">Reference proteome</keyword>
<dbReference type="PANTHER" id="PTHR44591:SF3">
    <property type="entry name" value="RESPONSE REGULATORY DOMAIN-CONTAINING PROTEIN"/>
    <property type="match status" value="1"/>
</dbReference>